<dbReference type="PANTHER" id="PTHR36436:SF6">
    <property type="entry name" value="SLL5081 PROTEIN"/>
    <property type="match status" value="1"/>
</dbReference>
<dbReference type="Proteomes" id="UP001561046">
    <property type="component" value="Unassembled WGS sequence"/>
</dbReference>
<keyword evidence="3" id="KW-1185">Reference proteome</keyword>
<dbReference type="Gene3D" id="2.30.320.10">
    <property type="entry name" value="YwqG-like"/>
    <property type="match status" value="1"/>
</dbReference>
<evidence type="ECO:0000313" key="2">
    <source>
        <dbReference type="EMBL" id="MEX8192221.1"/>
    </source>
</evidence>
<comment type="caution">
    <text evidence="2">The sequence shown here is derived from an EMBL/GenBank/DDBJ whole genome shotgun (WGS) entry which is preliminary data.</text>
</comment>
<evidence type="ECO:0000256" key="1">
    <source>
        <dbReference type="SAM" id="MobiDB-lite"/>
    </source>
</evidence>
<name>A0ABV3ZSG7_9BURK</name>
<dbReference type="RefSeq" id="WP_369337431.1">
    <property type="nucleotide sequence ID" value="NZ_JBFYGN010000004.1"/>
</dbReference>
<reference evidence="2 3" key="1">
    <citation type="journal article" date="2013" name="Int. J. Syst. Evol. Microbiol.">
        <title>Comamonas guangdongensis sp. nov., isolated from subterranean forest sediment, and emended description of the genus Comamonas.</title>
        <authorList>
            <person name="Zhang J."/>
            <person name="Wang Y."/>
            <person name="Zhou S."/>
            <person name="Wu C."/>
            <person name="He J."/>
            <person name="Li F."/>
        </authorList>
    </citation>
    <scope>NUCLEOTIDE SEQUENCE [LARGE SCALE GENOMIC DNA]</scope>
    <source>
        <strain evidence="2 3">CCTCC AB2011133</strain>
    </source>
</reference>
<organism evidence="2 3">
    <name type="scientific">Comamonas guangdongensis</name>
    <dbReference type="NCBI Taxonomy" id="510515"/>
    <lineage>
        <taxon>Bacteria</taxon>
        <taxon>Pseudomonadati</taxon>
        <taxon>Pseudomonadota</taxon>
        <taxon>Betaproteobacteria</taxon>
        <taxon>Burkholderiales</taxon>
        <taxon>Comamonadaceae</taxon>
        <taxon>Comamonas</taxon>
    </lineage>
</organism>
<dbReference type="SUPFAM" id="SSF103032">
    <property type="entry name" value="Hypothetical protein YwqG"/>
    <property type="match status" value="1"/>
</dbReference>
<evidence type="ECO:0000313" key="3">
    <source>
        <dbReference type="Proteomes" id="UP001561046"/>
    </source>
</evidence>
<protein>
    <submittedName>
        <fullName evidence="2">YwqG family protein</fullName>
    </submittedName>
</protein>
<dbReference type="EMBL" id="JBFYGN010000004">
    <property type="protein sequence ID" value="MEX8192221.1"/>
    <property type="molecule type" value="Genomic_DNA"/>
</dbReference>
<sequence>MDYANPQQLAQALIPVLEDEGLARRLAEQARPAVWLKTSSVADEADIAPGCTKLGGRPDLPAGTGWPERGPYPDHLQRVQSHRADSVAPDRRWSWATPQQARQFREEALQHVARLEKPFPLSFLAQINFAEVRAVAPVDEDFPRAGVLSVFYDLVEQPWGYDPADACALKLIFSEDAAALERRQLPPALRDLPEHWQLSPMACELHACCTPLPMEAAQWAALGLDLSDEQGERFAEWWHDEAQNGAGSDGEDSCCHRIGGWPTPVQSDMQTECALVAAGHCCGNGKAYADAALQSVRDTATQWLLLLQIGSDEKGGMGWGDSGQLYLWIRRDDLRARRFDQARLVLQRH</sequence>
<accession>A0ABV3ZSG7</accession>
<dbReference type="InterPro" id="IPR035948">
    <property type="entry name" value="YwqG-like_sf"/>
</dbReference>
<feature type="region of interest" description="Disordered" evidence="1">
    <location>
        <begin position="49"/>
        <end position="71"/>
    </location>
</feature>
<gene>
    <name evidence="2" type="ORF">AB6724_05145</name>
</gene>
<proteinExistence type="predicted"/>
<dbReference type="PANTHER" id="PTHR36436">
    <property type="entry name" value="SLL5081 PROTEIN"/>
    <property type="match status" value="1"/>
</dbReference>
<dbReference type="Pfam" id="PF09234">
    <property type="entry name" value="DUF1963"/>
    <property type="match status" value="1"/>
</dbReference>
<dbReference type="InterPro" id="IPR015315">
    <property type="entry name" value="DUF1963"/>
</dbReference>